<dbReference type="RefSeq" id="WP_097007524.1">
    <property type="nucleotide sequence ID" value="NZ_OBEJ01000001.1"/>
</dbReference>
<keyword evidence="2" id="KW-1185">Reference proteome</keyword>
<sequence length="96" mass="10416">MASDEITFTIEADDGSSDELTVPADMLDLLAEEEDESSATVVGDLALISCAQRIHGAVHHGHGEAGEELEAIEEETLDRFEERFGQSFAEMTGHDH</sequence>
<proteinExistence type="predicted"/>
<reference evidence="1 2" key="1">
    <citation type="submission" date="2017-09" db="EMBL/GenBank/DDBJ databases">
        <authorList>
            <person name="Ehlers B."/>
            <person name="Leendertz F.H."/>
        </authorList>
    </citation>
    <scope>NUCLEOTIDE SEQUENCE [LARGE SCALE GENOMIC DNA]</scope>
    <source>
        <strain evidence="1 2">DSM 27208</strain>
    </source>
</reference>
<dbReference type="Pfam" id="PF24411">
    <property type="entry name" value="DUF7545"/>
    <property type="match status" value="1"/>
</dbReference>
<gene>
    <name evidence="1" type="ORF">SAMN06269185_0504</name>
</gene>
<evidence type="ECO:0000313" key="2">
    <source>
        <dbReference type="Proteomes" id="UP000219453"/>
    </source>
</evidence>
<dbReference type="EMBL" id="OBEJ01000001">
    <property type="protein sequence ID" value="SNZ04266.1"/>
    <property type="molecule type" value="Genomic_DNA"/>
</dbReference>
<dbReference type="AlphaFoldDB" id="A0A285N8G9"/>
<protein>
    <submittedName>
        <fullName evidence="1">Uncharacterized protein</fullName>
    </submittedName>
</protein>
<organism evidence="1 2">
    <name type="scientific">Natronoarchaeum philippinense</name>
    <dbReference type="NCBI Taxonomy" id="558529"/>
    <lineage>
        <taxon>Archaea</taxon>
        <taxon>Methanobacteriati</taxon>
        <taxon>Methanobacteriota</taxon>
        <taxon>Stenosarchaea group</taxon>
        <taxon>Halobacteria</taxon>
        <taxon>Halobacteriales</taxon>
        <taxon>Natronoarchaeaceae</taxon>
    </lineage>
</organism>
<accession>A0A285N8G9</accession>
<dbReference type="Proteomes" id="UP000219453">
    <property type="component" value="Unassembled WGS sequence"/>
</dbReference>
<evidence type="ECO:0000313" key="1">
    <source>
        <dbReference type="EMBL" id="SNZ04266.1"/>
    </source>
</evidence>
<dbReference type="InterPro" id="IPR055967">
    <property type="entry name" value="DUF7545"/>
</dbReference>
<name>A0A285N8G9_NATPI</name>